<proteinExistence type="predicted"/>
<protein>
    <submittedName>
        <fullName evidence="1">Uncharacterized protein</fullName>
    </submittedName>
</protein>
<accession>A0ACD0NM02</accession>
<evidence type="ECO:0000313" key="2">
    <source>
        <dbReference type="Proteomes" id="UP000245626"/>
    </source>
</evidence>
<gene>
    <name evidence="1" type="ORF">IE53DRAFT_5465</name>
</gene>
<sequence length="109" mass="12166">MRWGGGGGGRHLNTLTFVKPPVQLVFFFQHCPSSLSFLYVSFFKKNLSLSCFPRFPVSKSQSHPTLFFFFPTVSLLFQGTPTAGLVGPFTWTGGMWILSEASVLTLNFH</sequence>
<keyword evidence="2" id="KW-1185">Reference proteome</keyword>
<evidence type="ECO:0000313" key="1">
    <source>
        <dbReference type="EMBL" id="PWN46805.1"/>
    </source>
</evidence>
<organism evidence="1 2">
    <name type="scientific">Violaceomyces palustris</name>
    <dbReference type="NCBI Taxonomy" id="1673888"/>
    <lineage>
        <taxon>Eukaryota</taxon>
        <taxon>Fungi</taxon>
        <taxon>Dikarya</taxon>
        <taxon>Basidiomycota</taxon>
        <taxon>Ustilaginomycotina</taxon>
        <taxon>Ustilaginomycetes</taxon>
        <taxon>Violaceomycetales</taxon>
        <taxon>Violaceomycetaceae</taxon>
        <taxon>Violaceomyces</taxon>
    </lineage>
</organism>
<dbReference type="EMBL" id="KZ820696">
    <property type="protein sequence ID" value="PWN46805.1"/>
    <property type="molecule type" value="Genomic_DNA"/>
</dbReference>
<reference evidence="1 2" key="1">
    <citation type="journal article" date="2018" name="Mol. Biol. Evol.">
        <title>Broad Genomic Sampling Reveals a Smut Pathogenic Ancestry of the Fungal Clade Ustilaginomycotina.</title>
        <authorList>
            <person name="Kijpornyongpan T."/>
            <person name="Mondo S.J."/>
            <person name="Barry K."/>
            <person name="Sandor L."/>
            <person name="Lee J."/>
            <person name="Lipzen A."/>
            <person name="Pangilinan J."/>
            <person name="LaButti K."/>
            <person name="Hainaut M."/>
            <person name="Henrissat B."/>
            <person name="Grigoriev I.V."/>
            <person name="Spatafora J.W."/>
            <person name="Aime M.C."/>
        </authorList>
    </citation>
    <scope>NUCLEOTIDE SEQUENCE [LARGE SCALE GENOMIC DNA]</scope>
    <source>
        <strain evidence="1 2">SA 807</strain>
    </source>
</reference>
<name>A0ACD0NM02_9BASI</name>
<dbReference type="Proteomes" id="UP000245626">
    <property type="component" value="Unassembled WGS sequence"/>
</dbReference>